<dbReference type="InterPro" id="IPR056680">
    <property type="entry name" value="DUF7778"/>
</dbReference>
<proteinExistence type="predicted"/>
<sequence>MVWHKPPDLGKIVRLDNHNYYLTNNLKKNVDLPDFHKNDLDSINPVRKDFVLVMYTIKGIFFNATSKCKERFVVFTRSGYLLIYKSNNEGILVNIKHAKSLKFDKFNINFEGEKTKFHGITLNYDFGRISLLLNHNQRSSFCSELMALYHEPPHHVSFNDNVSIRNMNEDNEGKGILGDDKINETKEQSNCKSHTFEKSGLLTMDSFVDGCKITSTPLFEKLEQGELLDEVTARSFGSLLNESFDDTLTDLHQFNVIKRTESTLNIPSFGRNSLEKKNLHLMRSATTHSPKKRRSLIPKNIRAIKEEEDESDKSSEDYDIRRLIANFDKKQHFYHKDRINKNRNIISEGNVKSLTSLFEKGGSSSLVS</sequence>
<dbReference type="PANTHER" id="PTHR36947">
    <property type="entry name" value="PROTEIN CBG04364"/>
    <property type="match status" value="1"/>
</dbReference>
<reference evidence="3" key="1">
    <citation type="submission" date="2017-02" db="UniProtKB">
        <authorList>
            <consortium name="WormBaseParasite"/>
        </authorList>
    </citation>
    <scope>IDENTIFICATION</scope>
</reference>
<feature type="domain" description="DUF7778" evidence="1">
    <location>
        <begin position="28"/>
        <end position="137"/>
    </location>
</feature>
<evidence type="ECO:0000259" key="1">
    <source>
        <dbReference type="Pfam" id="PF24998"/>
    </source>
</evidence>
<dbReference type="PANTHER" id="PTHR36947:SF6">
    <property type="entry name" value="TLDC DOMAIN-CONTAINING PROTEIN"/>
    <property type="match status" value="1"/>
</dbReference>
<protein>
    <submittedName>
        <fullName evidence="3">Myristylated tegument protein CIRC</fullName>
    </submittedName>
</protein>
<keyword evidence="2" id="KW-1185">Reference proteome</keyword>
<dbReference type="Pfam" id="PF24998">
    <property type="entry name" value="DUF7778"/>
    <property type="match status" value="1"/>
</dbReference>
<dbReference type="WBParaSite" id="PTRK_0001556300.1">
    <property type="protein sequence ID" value="PTRK_0001556300.1"/>
    <property type="gene ID" value="PTRK_0001556300"/>
</dbReference>
<dbReference type="Proteomes" id="UP000038045">
    <property type="component" value="Unplaced"/>
</dbReference>
<organism evidence="2 3">
    <name type="scientific">Parastrongyloides trichosuri</name>
    <name type="common">Possum-specific nematode worm</name>
    <dbReference type="NCBI Taxonomy" id="131310"/>
    <lineage>
        <taxon>Eukaryota</taxon>
        <taxon>Metazoa</taxon>
        <taxon>Ecdysozoa</taxon>
        <taxon>Nematoda</taxon>
        <taxon>Chromadorea</taxon>
        <taxon>Rhabditida</taxon>
        <taxon>Tylenchina</taxon>
        <taxon>Panagrolaimomorpha</taxon>
        <taxon>Strongyloidoidea</taxon>
        <taxon>Strongyloididae</taxon>
        <taxon>Parastrongyloides</taxon>
    </lineage>
</organism>
<accession>A0A0N5A1R4</accession>
<dbReference type="AlphaFoldDB" id="A0A0N5A1R4"/>
<evidence type="ECO:0000313" key="3">
    <source>
        <dbReference type="WBParaSite" id="PTRK_0001556300.1"/>
    </source>
</evidence>
<name>A0A0N5A1R4_PARTI</name>
<evidence type="ECO:0000313" key="2">
    <source>
        <dbReference type="Proteomes" id="UP000038045"/>
    </source>
</evidence>